<feature type="chain" id="PRO_5040244582" evidence="3">
    <location>
        <begin position="22"/>
        <end position="565"/>
    </location>
</feature>
<keyword evidence="3" id="KW-0732">Signal</keyword>
<dbReference type="GO" id="GO:0005783">
    <property type="term" value="C:endoplasmic reticulum"/>
    <property type="evidence" value="ECO:0007669"/>
    <property type="project" value="TreeGrafter"/>
</dbReference>
<evidence type="ECO:0000256" key="2">
    <source>
        <dbReference type="ARBA" id="ARBA00022840"/>
    </source>
</evidence>
<comment type="caution">
    <text evidence="5">The sequence shown here is derived from an EMBL/GenBank/DDBJ whole genome shotgun (WGS) entry which is preliminary data.</text>
</comment>
<name>A0A9N9BLI8_9GLOM</name>
<dbReference type="Gene3D" id="3.40.50.12780">
    <property type="entry name" value="N-terminal domain of ligase-like"/>
    <property type="match status" value="1"/>
</dbReference>
<dbReference type="InterPro" id="IPR000873">
    <property type="entry name" value="AMP-dep_synth/lig_dom"/>
</dbReference>
<proteinExistence type="predicted"/>
<keyword evidence="1" id="KW-0547">Nucleotide-binding</keyword>
<gene>
    <name evidence="5" type="ORF">PBRASI_LOCUS6205</name>
</gene>
<dbReference type="AlphaFoldDB" id="A0A9N9BLI8"/>
<reference evidence="5" key="1">
    <citation type="submission" date="2021-06" db="EMBL/GenBank/DDBJ databases">
        <authorList>
            <person name="Kallberg Y."/>
            <person name="Tangrot J."/>
            <person name="Rosling A."/>
        </authorList>
    </citation>
    <scope>NUCLEOTIDE SEQUENCE</scope>
    <source>
        <strain evidence="5">BR232B</strain>
    </source>
</reference>
<keyword evidence="2" id="KW-0067">ATP-binding</keyword>
<protein>
    <submittedName>
        <fullName evidence="5">11237_t:CDS:1</fullName>
    </submittedName>
</protein>
<dbReference type="GO" id="GO:0004467">
    <property type="term" value="F:long-chain fatty acid-CoA ligase activity"/>
    <property type="evidence" value="ECO:0007669"/>
    <property type="project" value="TreeGrafter"/>
</dbReference>
<evidence type="ECO:0000313" key="6">
    <source>
        <dbReference type="Proteomes" id="UP000789739"/>
    </source>
</evidence>
<dbReference type="GO" id="GO:0016020">
    <property type="term" value="C:membrane"/>
    <property type="evidence" value="ECO:0007669"/>
    <property type="project" value="TreeGrafter"/>
</dbReference>
<sequence length="565" mass="61868">MEIDTLSIILLLLIILFTILSIKDVPNPDVHPLILTSQADVARIRHPGETAIYRSNLALHGMALLSNPEKGVKTIADLFKAGASQGDKFLGVRGPDSLYTWQTYDEITRRLSNFGSGLIEFTGLTPKTQNMFGILMNSRPEWVIADLASHHYSLVIVALPSIRPQLSDIINEIKQTGITSVIASKDTLSLVLSAAPSCGSLKYIVVAETEIPSDQKSKIEASGLVLKTFAEVEELGARKLLDHVLPEPDDTATIVYSSGITSGHPKGIELTHKASIFESNIVANVAGLSAAMSTLKTTSTDRHLSYLPLAQIFERIVVITMMFKGASIAFYRGDVSKVLDDAHAAQPTIFTVTPRFLTKYHEQIMQQYGNDYLFNKGMNAKKAQLKKGRLLVGSIWDVLVFNKIKVLFGGKVRAAVCSAGPVSQTLLDFLRITAGCQVIQLYGLTQCSGAVTANAVYDYQAADPLGHESHAGGPLPCNEIKLINYEEKAYTVEDQPNPRGEICVRGPNVMKSYYKQREVTAQIIDSDGWLHTGDIGMILPNGTLRIIDRKMEFDLRQTAQSIDAH</sequence>
<dbReference type="PANTHER" id="PTHR43272">
    <property type="entry name" value="LONG-CHAIN-FATTY-ACID--COA LIGASE"/>
    <property type="match status" value="1"/>
</dbReference>
<evidence type="ECO:0000313" key="5">
    <source>
        <dbReference type="EMBL" id="CAG8573021.1"/>
    </source>
</evidence>
<feature type="domain" description="AMP-dependent synthetase/ligase" evidence="4">
    <location>
        <begin position="98"/>
        <end position="514"/>
    </location>
</feature>
<accession>A0A9N9BLI8</accession>
<dbReference type="OrthoDB" id="1700726at2759"/>
<organism evidence="5 6">
    <name type="scientific">Paraglomus brasilianum</name>
    <dbReference type="NCBI Taxonomy" id="144538"/>
    <lineage>
        <taxon>Eukaryota</taxon>
        <taxon>Fungi</taxon>
        <taxon>Fungi incertae sedis</taxon>
        <taxon>Mucoromycota</taxon>
        <taxon>Glomeromycotina</taxon>
        <taxon>Glomeromycetes</taxon>
        <taxon>Paraglomerales</taxon>
        <taxon>Paraglomeraceae</taxon>
        <taxon>Paraglomus</taxon>
    </lineage>
</organism>
<evidence type="ECO:0000256" key="1">
    <source>
        <dbReference type="ARBA" id="ARBA00022741"/>
    </source>
</evidence>
<dbReference type="GO" id="GO:0005524">
    <property type="term" value="F:ATP binding"/>
    <property type="evidence" value="ECO:0007669"/>
    <property type="project" value="UniProtKB-KW"/>
</dbReference>
<dbReference type="Pfam" id="PF00501">
    <property type="entry name" value="AMP-binding"/>
    <property type="match status" value="1"/>
</dbReference>
<keyword evidence="6" id="KW-1185">Reference proteome</keyword>
<evidence type="ECO:0000259" key="4">
    <source>
        <dbReference type="Pfam" id="PF00501"/>
    </source>
</evidence>
<evidence type="ECO:0000256" key="3">
    <source>
        <dbReference type="SAM" id="SignalP"/>
    </source>
</evidence>
<dbReference type="InterPro" id="IPR042099">
    <property type="entry name" value="ANL_N_sf"/>
</dbReference>
<feature type="signal peptide" evidence="3">
    <location>
        <begin position="1"/>
        <end position="21"/>
    </location>
</feature>
<dbReference type="PANTHER" id="PTHR43272:SF33">
    <property type="entry name" value="AMP-BINDING DOMAIN-CONTAINING PROTEIN-RELATED"/>
    <property type="match status" value="1"/>
</dbReference>
<dbReference type="EMBL" id="CAJVPI010000797">
    <property type="protein sequence ID" value="CAG8573021.1"/>
    <property type="molecule type" value="Genomic_DNA"/>
</dbReference>
<dbReference type="Proteomes" id="UP000789739">
    <property type="component" value="Unassembled WGS sequence"/>
</dbReference>
<dbReference type="SUPFAM" id="SSF56801">
    <property type="entry name" value="Acetyl-CoA synthetase-like"/>
    <property type="match status" value="1"/>
</dbReference>